<dbReference type="PANTHER" id="PTHR23502">
    <property type="entry name" value="MAJOR FACILITATOR SUPERFAMILY"/>
    <property type="match status" value="1"/>
</dbReference>
<protein>
    <recommendedName>
        <fullName evidence="6">Major facilitator superfamily (MFS) profile domain-containing protein</fullName>
    </recommendedName>
</protein>
<organism evidence="7 8">
    <name type="scientific">Capronia coronata CBS 617.96</name>
    <dbReference type="NCBI Taxonomy" id="1182541"/>
    <lineage>
        <taxon>Eukaryota</taxon>
        <taxon>Fungi</taxon>
        <taxon>Dikarya</taxon>
        <taxon>Ascomycota</taxon>
        <taxon>Pezizomycotina</taxon>
        <taxon>Eurotiomycetes</taxon>
        <taxon>Chaetothyriomycetidae</taxon>
        <taxon>Chaetothyriales</taxon>
        <taxon>Herpotrichiellaceae</taxon>
        <taxon>Capronia</taxon>
    </lineage>
</organism>
<name>W9XG72_9EURO</name>
<feature type="transmembrane region" description="Helical" evidence="5">
    <location>
        <begin position="248"/>
        <end position="269"/>
    </location>
</feature>
<evidence type="ECO:0000256" key="3">
    <source>
        <dbReference type="ARBA" id="ARBA00022989"/>
    </source>
</evidence>
<gene>
    <name evidence="7" type="ORF">A1O1_08766</name>
</gene>
<dbReference type="InterPro" id="IPR011701">
    <property type="entry name" value="MFS"/>
</dbReference>
<dbReference type="GO" id="GO:0005886">
    <property type="term" value="C:plasma membrane"/>
    <property type="evidence" value="ECO:0007669"/>
    <property type="project" value="TreeGrafter"/>
</dbReference>
<evidence type="ECO:0000256" key="5">
    <source>
        <dbReference type="SAM" id="Phobius"/>
    </source>
</evidence>
<evidence type="ECO:0000259" key="6">
    <source>
        <dbReference type="PROSITE" id="PS50850"/>
    </source>
</evidence>
<sequence length="465" mass="49659">MAQTVEMVVPSSVGVMTQSTMQEDETLPIIPLPTWKRSIILAVTSWMPLAATFSSTSLFTALPEIAAGLGTSSDVLTTSNAGVFLAMGISTLIWGPISTAAGRRTAYIGAALVLLLCSIGTALANNVEAFVALRVLGGLEGTFFMVSGQTIIADTFPPVQRGTAVGLFMAGTVVGPALGPCLGGIIITYTTWRTIFWLQSGMIGIGLASAVFVIPPAVRVDIDTNAVTVATTPLGIAAAFNPWNCLRLYVFPNLLFADLACGLLSWSQYSLLTAPRYLINPRFHLTLPLVSGLFYIAPAFGFLMGTICGGRFSDITVRKRILSRGYRLPQDRLYSGIVSFFVIVPIASLIYGWGLRYQVGGLALPIVSIIASGFGLMTAFSSMNTYCAEIMPTRRTEVMAGKYLIQYCFAAAGSASILQLINLIGIGWASSIGVLFSIIAGLLILCTARYGRDMQSWTESQLKRE</sequence>
<comment type="subcellular location">
    <subcellularLocation>
        <location evidence="1">Membrane</location>
        <topology evidence="1">Multi-pass membrane protein</topology>
    </subcellularLocation>
</comment>
<dbReference type="Gene3D" id="1.20.1250.20">
    <property type="entry name" value="MFS general substrate transporter like domains"/>
    <property type="match status" value="1"/>
</dbReference>
<comment type="caution">
    <text evidence="7">The sequence shown here is derived from an EMBL/GenBank/DDBJ whole genome shotgun (WGS) entry which is preliminary data.</text>
</comment>
<feature type="transmembrane region" description="Helical" evidence="5">
    <location>
        <begin position="106"/>
        <end position="124"/>
    </location>
</feature>
<feature type="transmembrane region" description="Helical" evidence="5">
    <location>
        <begin position="39"/>
        <end position="63"/>
    </location>
</feature>
<feature type="transmembrane region" description="Helical" evidence="5">
    <location>
        <begin position="164"/>
        <end position="189"/>
    </location>
</feature>
<feature type="transmembrane region" description="Helical" evidence="5">
    <location>
        <begin position="403"/>
        <end position="421"/>
    </location>
</feature>
<dbReference type="HOGENOM" id="CLU_008455_8_0_1"/>
<accession>W9XG72</accession>
<feature type="transmembrane region" description="Helical" evidence="5">
    <location>
        <begin position="427"/>
        <end position="446"/>
    </location>
</feature>
<reference evidence="7 8" key="1">
    <citation type="submission" date="2013-03" db="EMBL/GenBank/DDBJ databases">
        <title>The Genome Sequence of Capronia coronata CBS 617.96.</title>
        <authorList>
            <consortium name="The Broad Institute Genomics Platform"/>
            <person name="Cuomo C."/>
            <person name="de Hoog S."/>
            <person name="Gorbushina A."/>
            <person name="Walker B."/>
            <person name="Young S.K."/>
            <person name="Zeng Q."/>
            <person name="Gargeya S."/>
            <person name="Fitzgerald M."/>
            <person name="Haas B."/>
            <person name="Abouelleil A."/>
            <person name="Allen A.W."/>
            <person name="Alvarado L."/>
            <person name="Arachchi H.M."/>
            <person name="Berlin A.M."/>
            <person name="Chapman S.B."/>
            <person name="Gainer-Dewar J."/>
            <person name="Goldberg J."/>
            <person name="Griggs A."/>
            <person name="Gujja S."/>
            <person name="Hansen M."/>
            <person name="Howarth C."/>
            <person name="Imamovic A."/>
            <person name="Ireland A."/>
            <person name="Larimer J."/>
            <person name="McCowan C."/>
            <person name="Murphy C."/>
            <person name="Pearson M."/>
            <person name="Poon T.W."/>
            <person name="Priest M."/>
            <person name="Roberts A."/>
            <person name="Saif S."/>
            <person name="Shea T."/>
            <person name="Sisk P."/>
            <person name="Sykes S."/>
            <person name="Wortman J."/>
            <person name="Nusbaum C."/>
            <person name="Birren B."/>
        </authorList>
    </citation>
    <scope>NUCLEOTIDE SEQUENCE [LARGE SCALE GENOMIC DNA]</scope>
    <source>
        <strain evidence="7 8">CBS 617.96</strain>
    </source>
</reference>
<dbReference type="STRING" id="1182541.W9XG72"/>
<evidence type="ECO:0000313" key="7">
    <source>
        <dbReference type="EMBL" id="EXJ79502.1"/>
    </source>
</evidence>
<dbReference type="GeneID" id="19163613"/>
<keyword evidence="2 5" id="KW-0812">Transmembrane</keyword>
<feature type="transmembrane region" description="Helical" evidence="5">
    <location>
        <begin position="359"/>
        <end position="382"/>
    </location>
</feature>
<feature type="transmembrane region" description="Helical" evidence="5">
    <location>
        <begin position="75"/>
        <end position="94"/>
    </location>
</feature>
<feature type="transmembrane region" description="Helical" evidence="5">
    <location>
        <begin position="195"/>
        <end position="214"/>
    </location>
</feature>
<proteinExistence type="predicted"/>
<dbReference type="Pfam" id="PF07690">
    <property type="entry name" value="MFS_1"/>
    <property type="match status" value="1"/>
</dbReference>
<feature type="transmembrane region" description="Helical" evidence="5">
    <location>
        <begin position="289"/>
        <end position="312"/>
    </location>
</feature>
<dbReference type="OrthoDB" id="3066029at2759"/>
<dbReference type="PANTHER" id="PTHR23502:SF152">
    <property type="entry name" value="MAJOR FACILITATOR SUPERFAMILY (MFS) PROFILE DOMAIN-CONTAINING PROTEIN-RELATED"/>
    <property type="match status" value="1"/>
</dbReference>
<evidence type="ECO:0000256" key="1">
    <source>
        <dbReference type="ARBA" id="ARBA00004141"/>
    </source>
</evidence>
<evidence type="ECO:0000256" key="4">
    <source>
        <dbReference type="ARBA" id="ARBA00023136"/>
    </source>
</evidence>
<dbReference type="InterPro" id="IPR036259">
    <property type="entry name" value="MFS_trans_sf"/>
</dbReference>
<dbReference type="eggNOG" id="KOG0255">
    <property type="taxonomic scope" value="Eukaryota"/>
</dbReference>
<keyword evidence="4 5" id="KW-0472">Membrane</keyword>
<feature type="domain" description="Major facilitator superfamily (MFS) profile" evidence="6">
    <location>
        <begin position="40"/>
        <end position="455"/>
    </location>
</feature>
<dbReference type="SUPFAM" id="SSF103473">
    <property type="entry name" value="MFS general substrate transporter"/>
    <property type="match status" value="1"/>
</dbReference>
<keyword evidence="3 5" id="KW-1133">Transmembrane helix</keyword>
<evidence type="ECO:0000256" key="2">
    <source>
        <dbReference type="ARBA" id="ARBA00022692"/>
    </source>
</evidence>
<dbReference type="PROSITE" id="PS50850">
    <property type="entry name" value="MFS"/>
    <property type="match status" value="1"/>
</dbReference>
<keyword evidence="8" id="KW-1185">Reference proteome</keyword>
<feature type="transmembrane region" description="Helical" evidence="5">
    <location>
        <begin position="333"/>
        <end position="353"/>
    </location>
</feature>
<evidence type="ECO:0000313" key="8">
    <source>
        <dbReference type="Proteomes" id="UP000019484"/>
    </source>
</evidence>
<dbReference type="Proteomes" id="UP000019484">
    <property type="component" value="Unassembled WGS sequence"/>
</dbReference>
<dbReference type="AlphaFoldDB" id="W9XG72"/>
<dbReference type="GO" id="GO:0022857">
    <property type="term" value="F:transmembrane transporter activity"/>
    <property type="evidence" value="ECO:0007669"/>
    <property type="project" value="InterPro"/>
</dbReference>
<dbReference type="InterPro" id="IPR020846">
    <property type="entry name" value="MFS_dom"/>
</dbReference>
<dbReference type="EMBL" id="AMWN01000009">
    <property type="protein sequence ID" value="EXJ79502.1"/>
    <property type="molecule type" value="Genomic_DNA"/>
</dbReference>
<dbReference type="RefSeq" id="XP_007727814.1">
    <property type="nucleotide sequence ID" value="XM_007729624.1"/>
</dbReference>